<dbReference type="InterPro" id="IPR029024">
    <property type="entry name" value="TerB-like"/>
</dbReference>
<gene>
    <name evidence="2" type="ORF">FDP22_17445</name>
</gene>
<dbReference type="Gene3D" id="1.10.3680.10">
    <property type="entry name" value="TerB-like"/>
    <property type="match status" value="1"/>
</dbReference>
<feature type="domain" description="Co-chaperone DjlA N-terminal" evidence="1">
    <location>
        <begin position="25"/>
        <end position="141"/>
    </location>
</feature>
<evidence type="ECO:0000313" key="2">
    <source>
        <dbReference type="EMBL" id="QDL93409.1"/>
    </source>
</evidence>
<dbReference type="KEGG" id="ppru:FDP22_17445"/>
<dbReference type="SUPFAM" id="SSF158682">
    <property type="entry name" value="TerB-like"/>
    <property type="match status" value="1"/>
</dbReference>
<dbReference type="InterPro" id="IPR007791">
    <property type="entry name" value="DjlA_N"/>
</dbReference>
<protein>
    <submittedName>
        <fullName evidence="2">TerB family tellurite resistance protein</fullName>
    </submittedName>
</protein>
<name>A0A5B8G280_9RHOB</name>
<dbReference type="CDD" id="cd07313">
    <property type="entry name" value="terB_like_2"/>
    <property type="match status" value="1"/>
</dbReference>
<sequence length="162" mass="17607">MFSNFFESLMAASGGERRLHADDERLALAALLVRVARADGVYEASERAEIDRVLAARFALSTPDTEALRRSAEAVENDAPDTVRFTRTLKDAVPYEQRLGLVEALWQVALADDRRSNAENNLLRLVVNLLGVSDRDSGIARQTVQDRLGAGGPATQGGPWGA</sequence>
<proteinExistence type="predicted"/>
<organism evidence="2 3">
    <name type="scientific">Paroceanicella profunda</name>
    <dbReference type="NCBI Taxonomy" id="2579971"/>
    <lineage>
        <taxon>Bacteria</taxon>
        <taxon>Pseudomonadati</taxon>
        <taxon>Pseudomonadota</taxon>
        <taxon>Alphaproteobacteria</taxon>
        <taxon>Rhodobacterales</taxon>
        <taxon>Paracoccaceae</taxon>
        <taxon>Paroceanicella</taxon>
    </lineage>
</organism>
<dbReference type="Proteomes" id="UP000305888">
    <property type="component" value="Chromosome"/>
</dbReference>
<dbReference type="Pfam" id="PF05099">
    <property type="entry name" value="TerB"/>
    <property type="match status" value="1"/>
</dbReference>
<evidence type="ECO:0000313" key="3">
    <source>
        <dbReference type="Proteomes" id="UP000305888"/>
    </source>
</evidence>
<dbReference type="EMBL" id="CP040818">
    <property type="protein sequence ID" value="QDL93409.1"/>
    <property type="molecule type" value="Genomic_DNA"/>
</dbReference>
<dbReference type="OrthoDB" id="5402150at2"/>
<dbReference type="RefSeq" id="WP_138575953.1">
    <property type="nucleotide sequence ID" value="NZ_CP040818.1"/>
</dbReference>
<keyword evidence="3" id="KW-1185">Reference proteome</keyword>
<dbReference type="AlphaFoldDB" id="A0A5B8G280"/>
<evidence type="ECO:0000259" key="1">
    <source>
        <dbReference type="Pfam" id="PF05099"/>
    </source>
</evidence>
<reference evidence="2 3" key="1">
    <citation type="submission" date="2019-06" db="EMBL/GenBank/DDBJ databases">
        <title>Genome sequence of Rhodobacteraceae bacterium D4M1.</title>
        <authorList>
            <person name="Cao J."/>
        </authorList>
    </citation>
    <scope>NUCLEOTIDE SEQUENCE [LARGE SCALE GENOMIC DNA]</scope>
    <source>
        <strain evidence="2 3">D4M1</strain>
    </source>
</reference>
<accession>A0A5B8G280</accession>